<dbReference type="Proteomes" id="UP000289216">
    <property type="component" value="Unassembled WGS sequence"/>
</dbReference>
<dbReference type="RefSeq" id="WP_129490812.1">
    <property type="nucleotide sequence ID" value="NZ_SBAP01000008.1"/>
</dbReference>
<proteinExistence type="predicted"/>
<name>A0A4Q2L1X3_9FUSO</name>
<protein>
    <submittedName>
        <fullName evidence="1">Uncharacterized protein</fullName>
    </submittedName>
</protein>
<sequence>MEYNIKKLEFELDRSNSSNFIFELYNRNVFNEERFYKFIGSIAEFIDNYSALQHLSEEKYFFYMNEIIKNCEDILWTFTRHCLKEDDYVIENFNQIKDSLTQYYMYIREYSERLILNIQEWNYP</sequence>
<dbReference type="AlphaFoldDB" id="A0A4Q2L1X3"/>
<dbReference type="EMBL" id="SBAP01000008">
    <property type="protein sequence ID" value="RXZ70383.1"/>
    <property type="molecule type" value="Genomic_DNA"/>
</dbReference>
<evidence type="ECO:0000313" key="2">
    <source>
        <dbReference type="Proteomes" id="UP000289216"/>
    </source>
</evidence>
<organism evidence="1 2">
    <name type="scientific">Fusobacterium necrophorum</name>
    <dbReference type="NCBI Taxonomy" id="859"/>
    <lineage>
        <taxon>Bacteria</taxon>
        <taxon>Fusobacteriati</taxon>
        <taxon>Fusobacteriota</taxon>
        <taxon>Fusobacteriia</taxon>
        <taxon>Fusobacteriales</taxon>
        <taxon>Fusobacteriaceae</taxon>
        <taxon>Fusobacterium</taxon>
    </lineage>
</organism>
<comment type="caution">
    <text evidence="1">The sequence shown here is derived from an EMBL/GenBank/DDBJ whole genome shotgun (WGS) entry which is preliminary data.</text>
</comment>
<reference evidence="1 2" key="1">
    <citation type="submission" date="2019-01" db="EMBL/GenBank/DDBJ databases">
        <title>Fusobacterium necrophorum Isolated From the Uterus of Dairy Cows.</title>
        <authorList>
            <person name="Francis A.M."/>
        </authorList>
    </citation>
    <scope>NUCLEOTIDE SEQUENCE [LARGE SCALE GENOMIC DNA]</scope>
    <source>
        <strain evidence="1 2">KG35</strain>
    </source>
</reference>
<evidence type="ECO:0000313" key="1">
    <source>
        <dbReference type="EMBL" id="RXZ70383.1"/>
    </source>
</evidence>
<gene>
    <name evidence="1" type="ORF">EPT53_04065</name>
</gene>
<accession>A0A4Q2L1X3</accession>